<evidence type="ECO:0000259" key="1">
    <source>
        <dbReference type="Pfam" id="PF14220"/>
    </source>
</evidence>
<dbReference type="OrthoDB" id="7850904at2"/>
<dbReference type="AlphaFoldDB" id="A0A4R5USV5"/>
<sequence>MVPTLLLLLALSLEPLPAYTPPDPGEVAMLKARLAPIQHLSFVARYEYCGYLGRSADHRPGFTEIVRGHHNGCTPVMPGAGFDLIASLHTHGAYDPSVPAEFPTALDMRSDHAEGVNGYVATPGGRLWYIDSQAMLAVQICGPGCLPQDPGFHPGDDGAIAPVLSYGQLLALDAWE</sequence>
<proteinExistence type="predicted"/>
<evidence type="ECO:0000313" key="2">
    <source>
        <dbReference type="EMBL" id="TDK42214.1"/>
    </source>
</evidence>
<dbReference type="Pfam" id="PF14220">
    <property type="entry name" value="DUF4329"/>
    <property type="match status" value="1"/>
</dbReference>
<accession>A0A4R5USV5</accession>
<keyword evidence="3" id="KW-1185">Reference proteome</keyword>
<feature type="domain" description="DUF4329" evidence="1">
    <location>
        <begin position="34"/>
        <end position="142"/>
    </location>
</feature>
<evidence type="ECO:0000313" key="3">
    <source>
        <dbReference type="Proteomes" id="UP000295301"/>
    </source>
</evidence>
<name>A0A4R5USV5_9RHOB</name>
<reference evidence="2 3" key="1">
    <citation type="submission" date="2019-03" db="EMBL/GenBank/DDBJ databases">
        <title>Ruegeria lutea sp. nov., a novel strain, isolated from marine sediment, the Masan Bay, South Korea.</title>
        <authorList>
            <person name="Kim J."/>
            <person name="Kim D.-Y."/>
            <person name="Lee S.-S."/>
        </authorList>
    </citation>
    <scope>NUCLEOTIDE SEQUENCE [LARGE SCALE GENOMIC DNA]</scope>
    <source>
        <strain evidence="2 3">318-1</strain>
    </source>
</reference>
<gene>
    <name evidence="2" type="ORF">E1832_18920</name>
</gene>
<dbReference type="RefSeq" id="WP_133361343.1">
    <property type="nucleotide sequence ID" value="NZ_SMUV01000073.1"/>
</dbReference>
<organism evidence="2 3">
    <name type="scientific">Antarcticimicrobium luteum</name>
    <dbReference type="NCBI Taxonomy" id="2547397"/>
    <lineage>
        <taxon>Bacteria</taxon>
        <taxon>Pseudomonadati</taxon>
        <taxon>Pseudomonadota</taxon>
        <taxon>Alphaproteobacteria</taxon>
        <taxon>Rhodobacterales</taxon>
        <taxon>Paracoccaceae</taxon>
        <taxon>Antarcticimicrobium</taxon>
    </lineage>
</organism>
<dbReference type="InterPro" id="IPR025479">
    <property type="entry name" value="DUF4329"/>
</dbReference>
<dbReference type="EMBL" id="SMUV01000073">
    <property type="protein sequence ID" value="TDK42214.1"/>
    <property type="molecule type" value="Genomic_DNA"/>
</dbReference>
<comment type="caution">
    <text evidence="2">The sequence shown here is derived from an EMBL/GenBank/DDBJ whole genome shotgun (WGS) entry which is preliminary data.</text>
</comment>
<protein>
    <submittedName>
        <fullName evidence="2">DUF4329 domain-containing protein</fullName>
    </submittedName>
</protein>
<dbReference type="Proteomes" id="UP000295301">
    <property type="component" value="Unassembled WGS sequence"/>
</dbReference>